<evidence type="ECO:0000313" key="5">
    <source>
        <dbReference type="EMBL" id="BBG56024.1"/>
    </source>
</evidence>
<dbReference type="PANTHER" id="PTHR34456">
    <property type="entry name" value="MITOVIRUS RNA-DEPENDENT RNA POLYMERASE"/>
    <property type="match status" value="1"/>
</dbReference>
<gene>
    <name evidence="5" type="primary">RdRp</name>
</gene>
<evidence type="ECO:0000256" key="1">
    <source>
        <dbReference type="ARBA" id="ARBA00022484"/>
    </source>
</evidence>
<proteinExistence type="predicted"/>
<feature type="transmembrane region" description="Helical" evidence="4">
    <location>
        <begin position="12"/>
        <end position="30"/>
    </location>
</feature>
<reference evidence="5" key="1">
    <citation type="journal article" date="2018" name="Viruses">
        <title>Novel Mitoviruses and a Unique Tymo-Like Virus in Hypovirulent and Virulent Strains of the Fusarium Head Blight Fungus, Fusarium boothii.</title>
        <authorList>
            <person name="Mizutani Y."/>
            <person name="Abraham A."/>
            <person name="Uesaka K."/>
            <person name="Kondo H."/>
            <person name="Suga H."/>
            <person name="Suzuki N."/>
            <person name="Chiba S."/>
        </authorList>
    </citation>
    <scope>NUCLEOTIDE SEQUENCE</scope>
    <source>
        <strain evidence="5">Ep-N28</strain>
    </source>
</reference>
<dbReference type="Pfam" id="PF05919">
    <property type="entry name" value="Mitovir_RNA_pol"/>
    <property type="match status" value="1"/>
</dbReference>
<dbReference type="SUPFAM" id="SSF56672">
    <property type="entry name" value="DNA/RNA polymerases"/>
    <property type="match status" value="1"/>
</dbReference>
<keyword evidence="1" id="KW-0696">RNA-directed RNA polymerase</keyword>
<evidence type="ECO:0000256" key="3">
    <source>
        <dbReference type="ARBA" id="ARBA00022695"/>
    </source>
</evidence>
<dbReference type="EMBL" id="LC425114">
    <property type="protein sequence ID" value="BBG56024.1"/>
    <property type="molecule type" value="Genomic_RNA"/>
</dbReference>
<keyword evidence="4" id="KW-0472">Membrane</keyword>
<dbReference type="PANTHER" id="PTHR34456:SF13">
    <property type="entry name" value="REVERSE TRANSCRIPTASE DOMAIN-CONTAINING PROTEIN"/>
    <property type="match status" value="1"/>
</dbReference>
<sequence length="823" mass="92986">MNQDGDRIPSLPILRTLVLCCLITLIMKSTSLTLLNSIKLLKSRSVRKMKMFPLSSLTTSLLPTLAEVNTLALGRVKRVKDRIRVSHNFLVYLTKMYHNHGSEFTIKWLKSSHVALQKFLGGDKLKSLRDLEPNCPLPRLINGCPAYINKRDRSLMREGNSFVSRYWLTQFGIYRVLLGPFKPKLSTITDSYKGSVRASLELIPLAFNPFINFYDKIDFRAPTTLFLSHKGSPSNSLSYKGILTDFCLLKYSSVRLSKIDFSRPKHSPIYDNLLKYLDLLEVEGRLPLRRFRSVLSSLDTLASSLKSEGLSLNTKVSIRNGLSQFAVKEEAAGKLRVFALLDSISQSALKPLHEFLFDVLRRLPNDGTFDQDASVKRSNEKFSQFGIAYSFDLSAATDRLPVDLTGSILEQMVGIKGFSSSWKSIMVDRDFQFPEAVVDKYFKGEDPGYIRYSVGQPMGGLSSWAGLAITHHWILQLCSSRLNNLGWETRYEILGDDIVIFDSKLAKMYLYVMQELGLEVNSSKSINASHSGFEFAKRTMINGVDVSALSLQQMLSSTSLGSKVIDTFVYCRKGLVSSISHFSRLLTGIPDNSVFRRISKTGLPALSFLNVLWSADLVQLRIVLEAVVNPKYEDFDFDRSKFDLPLVSLLGYMLDIANGSVDKTYPFSMESDRRDFSRDYEPHLAAVILQESLSKIKTLSRDYDHLIKTGALALFKGKASALLNSQFEGFFSDIIIDLTKLDPYDKVDEIESILYRHAKTPSCSVGQALTILEEVNSLVFKFTFKTEISRVKYEKDSSPILQLLRKSEGRIPINYWQTPVLSY</sequence>
<dbReference type="InterPro" id="IPR043502">
    <property type="entry name" value="DNA/RNA_pol_sf"/>
</dbReference>
<keyword evidence="2" id="KW-0808">Transferase</keyword>
<protein>
    <submittedName>
        <fullName evidence="5">RNA dependent RNA polymerase</fullName>
    </submittedName>
</protein>
<dbReference type="InterPro" id="IPR008686">
    <property type="entry name" value="RNA_pol_mitovir"/>
</dbReference>
<keyword evidence="4" id="KW-1133">Transmembrane helix</keyword>
<evidence type="ECO:0000256" key="2">
    <source>
        <dbReference type="ARBA" id="ARBA00022679"/>
    </source>
</evidence>
<evidence type="ECO:0000256" key="4">
    <source>
        <dbReference type="SAM" id="Phobius"/>
    </source>
</evidence>
<organism evidence="5">
    <name type="scientific">Fusarium boothii mitovirus 1</name>
    <dbReference type="NCBI Taxonomy" id="2364128"/>
    <lineage>
        <taxon>Viruses</taxon>
        <taxon>Riboviria</taxon>
        <taxon>Orthornavirae</taxon>
        <taxon>Lenarviricota</taxon>
        <taxon>Howeltoviricetes</taxon>
        <taxon>Cryppavirales</taxon>
        <taxon>Mitoviridae</taxon>
        <taxon>Duamitovirus</taxon>
        <taxon>Duamitovirus fubo1</taxon>
    </lineage>
</organism>
<dbReference type="GO" id="GO:0003968">
    <property type="term" value="F:RNA-directed RNA polymerase activity"/>
    <property type="evidence" value="ECO:0007669"/>
    <property type="project" value="UniProtKB-KW"/>
</dbReference>
<keyword evidence="4" id="KW-0812">Transmembrane</keyword>
<accession>A0A3G9GP75</accession>
<name>A0A3G9GP75_9VIRU</name>
<keyword evidence="3" id="KW-0548">Nucleotidyltransferase</keyword>